<evidence type="ECO:0000313" key="2">
    <source>
        <dbReference type="Proteomes" id="UP000182771"/>
    </source>
</evidence>
<dbReference type="AlphaFoldDB" id="A0A1H2WHP7"/>
<dbReference type="Proteomes" id="UP000182771">
    <property type="component" value="Unassembled WGS sequence"/>
</dbReference>
<accession>A0A1H2WHP7</accession>
<comment type="caution">
    <text evidence="1">The sequence shown here is derived from an EMBL/GenBank/DDBJ whole genome shotgun (WGS) entry which is preliminary data.</text>
</comment>
<proteinExistence type="predicted"/>
<protein>
    <submittedName>
        <fullName evidence="1">Uncharacterized protein</fullName>
    </submittedName>
</protein>
<organism evidence="1 2">
    <name type="scientific">Capnocytophaga granulosa</name>
    <dbReference type="NCBI Taxonomy" id="45242"/>
    <lineage>
        <taxon>Bacteria</taxon>
        <taxon>Pseudomonadati</taxon>
        <taxon>Bacteroidota</taxon>
        <taxon>Flavobacteriia</taxon>
        <taxon>Flavobacteriales</taxon>
        <taxon>Flavobacteriaceae</taxon>
        <taxon>Capnocytophaga</taxon>
    </lineage>
</organism>
<sequence length="210" mass="24951">MQQKIKILEDLRDKLYLWKSYNEEDLEKITSAFERFPRKEFSTFYIPILTDAILAEHLVAIGKTFSTNTCMLINIISSIGNMVWRYKLYPSDKVFNFFKEATSLKKVNYYVSLNISSFPQYNSWEERWDYLISIPNISPKKKSIENFHTEVKKILSTKEKIPFQVTKELLTILKNHINTTKISDYLIENYLNTIHKLEQELKYSYDSVSL</sequence>
<dbReference type="EMBL" id="FNND01000004">
    <property type="protein sequence ID" value="SDW79784.1"/>
    <property type="molecule type" value="Genomic_DNA"/>
</dbReference>
<gene>
    <name evidence="1" type="ORF">SAMN05444420_10486</name>
</gene>
<name>A0A1H2WHP7_9FLAO</name>
<evidence type="ECO:0000313" key="1">
    <source>
        <dbReference type="EMBL" id="SDW79784.1"/>
    </source>
</evidence>
<dbReference type="GeneID" id="85017391"/>
<reference evidence="1 2" key="1">
    <citation type="submission" date="2016-10" db="EMBL/GenBank/DDBJ databases">
        <authorList>
            <person name="Varghese N."/>
            <person name="Submissions S."/>
        </authorList>
    </citation>
    <scope>NUCLEOTIDE SEQUENCE [LARGE SCALE GENOMIC DNA]</scope>
    <source>
        <strain evidence="1 2">DSM 11449</strain>
    </source>
</reference>
<dbReference type="RefSeq" id="WP_016420722.1">
    <property type="nucleotide sequence ID" value="NZ_FNND01000004.1"/>
</dbReference>
<keyword evidence="2" id="KW-1185">Reference proteome</keyword>